<dbReference type="OrthoDB" id="9774177at2"/>
<dbReference type="InterPro" id="IPR011330">
    <property type="entry name" value="Glyco_hydro/deAcase_b/a-brl"/>
</dbReference>
<evidence type="ECO:0000313" key="8">
    <source>
        <dbReference type="Proteomes" id="UP000077926"/>
    </source>
</evidence>
<proteinExistence type="inferred from homology"/>
<dbReference type="GO" id="GO:0019213">
    <property type="term" value="F:deacetylase activity"/>
    <property type="evidence" value="ECO:0007669"/>
    <property type="project" value="TreeGrafter"/>
</dbReference>
<dbReference type="EC" id="3.5.1.-" evidence="6"/>
<keyword evidence="8" id="KW-1185">Reference proteome</keyword>
<evidence type="ECO:0000256" key="5">
    <source>
        <dbReference type="ARBA" id="ARBA00023277"/>
    </source>
</evidence>
<keyword evidence="4 6" id="KW-0460">Magnesium</keyword>
<comment type="cofactor">
    <cofactor evidence="1 6">
        <name>Mg(2+)</name>
        <dbReference type="ChEBI" id="CHEBI:18420"/>
    </cofactor>
</comment>
<dbReference type="RefSeq" id="WP_064464480.1">
    <property type="nucleotide sequence ID" value="NZ_CP017080.1"/>
</dbReference>
<dbReference type="STRING" id="264697.ABE28_008690"/>
<evidence type="ECO:0000256" key="3">
    <source>
        <dbReference type="ARBA" id="ARBA00022801"/>
    </source>
</evidence>
<evidence type="ECO:0000256" key="4">
    <source>
        <dbReference type="ARBA" id="ARBA00022842"/>
    </source>
</evidence>
<keyword evidence="2 6" id="KW-0479">Metal-binding</keyword>
<dbReference type="EMBL" id="CP017080">
    <property type="protein sequence ID" value="AOH54427.1"/>
    <property type="molecule type" value="Genomic_DNA"/>
</dbReference>
<feature type="binding site" evidence="6">
    <location>
        <position position="125"/>
    </location>
    <ligand>
        <name>Mg(2+)</name>
        <dbReference type="ChEBI" id="CHEBI:18420"/>
    </ligand>
</feature>
<dbReference type="NCBIfam" id="NF002559">
    <property type="entry name" value="PRK02134.1"/>
    <property type="match status" value="1"/>
</dbReference>
<evidence type="ECO:0000313" key="7">
    <source>
        <dbReference type="EMBL" id="AOH54427.1"/>
    </source>
</evidence>
<evidence type="ECO:0000256" key="1">
    <source>
        <dbReference type="ARBA" id="ARBA00001946"/>
    </source>
</evidence>
<comment type="subunit">
    <text evidence="6">Homodimer.</text>
</comment>
<evidence type="ECO:0000256" key="2">
    <source>
        <dbReference type="ARBA" id="ARBA00022723"/>
    </source>
</evidence>
<sequence>MNEVLINADDFGLTKAVNYGILDSHKYGIVNSTTIMMNAKATEHAIEIAKKTPSLRVGIHLVLTWGKPLLSDVPSLVDETGNFKKQGVVYGNPGDISLAELEREWSAQIERFLEFGLFPTHFDSHHHVHGIKAFLPVIRRLSEKYRLPVRNAGEHFAGIQTVTDIFLDDFYGDMVVEDYFENLKGRVIDGASVEIMTHPAYLDEELFAVSSYNDKRLRETSILVNAKLPEGFFLRFSINQVKI</sequence>
<dbReference type="Proteomes" id="UP000077926">
    <property type="component" value="Chromosome"/>
</dbReference>
<dbReference type="GO" id="GO:0000272">
    <property type="term" value="P:polysaccharide catabolic process"/>
    <property type="evidence" value="ECO:0007669"/>
    <property type="project" value="InterPro"/>
</dbReference>
<dbReference type="Gene3D" id="3.20.20.370">
    <property type="entry name" value="Glycoside hydrolase/deacetylase"/>
    <property type="match status" value="1"/>
</dbReference>
<dbReference type="InterPro" id="IPR006879">
    <property type="entry name" value="YdjC-like"/>
</dbReference>
<dbReference type="PANTHER" id="PTHR31609">
    <property type="entry name" value="YDJC DEACETYLASE FAMILY MEMBER"/>
    <property type="match status" value="1"/>
</dbReference>
<organism evidence="7 8">
    <name type="scientific">Peribacillus muralis</name>
    <dbReference type="NCBI Taxonomy" id="264697"/>
    <lineage>
        <taxon>Bacteria</taxon>
        <taxon>Bacillati</taxon>
        <taxon>Bacillota</taxon>
        <taxon>Bacilli</taxon>
        <taxon>Bacillales</taxon>
        <taxon>Bacillaceae</taxon>
        <taxon>Peribacillus</taxon>
    </lineage>
</organism>
<evidence type="ECO:0000256" key="6">
    <source>
        <dbReference type="HAMAP-Rule" id="MF_01246"/>
    </source>
</evidence>
<dbReference type="KEGG" id="bmur:ABE28_008690"/>
<comment type="similarity">
    <text evidence="6">Belongs to the YdjC deacetylase family.</text>
</comment>
<dbReference type="GO" id="GO:0046872">
    <property type="term" value="F:metal ion binding"/>
    <property type="evidence" value="ECO:0007669"/>
    <property type="project" value="UniProtKB-KW"/>
</dbReference>
<dbReference type="SUPFAM" id="SSF88713">
    <property type="entry name" value="Glycoside hydrolase/deacetylase"/>
    <property type="match status" value="1"/>
</dbReference>
<gene>
    <name evidence="7" type="ORF">ABE28_008690</name>
</gene>
<name>A0A1B3XMJ2_9BACI</name>
<feature type="binding site" evidence="6">
    <location>
        <position position="60"/>
    </location>
    <ligand>
        <name>Mg(2+)</name>
        <dbReference type="ChEBI" id="CHEBI:18420"/>
    </ligand>
</feature>
<keyword evidence="5 6" id="KW-0119">Carbohydrate metabolism</keyword>
<dbReference type="AlphaFoldDB" id="A0A1B3XMJ2"/>
<keyword evidence="3 6" id="KW-0378">Hydrolase</keyword>
<dbReference type="HAMAP" id="MF_01246">
    <property type="entry name" value="COD"/>
    <property type="match status" value="1"/>
</dbReference>
<dbReference type="InterPro" id="IPR022948">
    <property type="entry name" value="COD_ChbG_bac"/>
</dbReference>
<protein>
    <recommendedName>
        <fullName evidence="6">Carbohydrate deacetylase</fullName>
        <ecNumber evidence="6">3.5.1.-</ecNumber>
    </recommendedName>
</protein>
<dbReference type="PANTHER" id="PTHR31609:SF1">
    <property type="entry name" value="CARBOHYDRATE DEACETYLASE"/>
    <property type="match status" value="1"/>
</dbReference>
<dbReference type="CDD" id="cd10803">
    <property type="entry name" value="YdjC_EF3048_like"/>
    <property type="match status" value="1"/>
</dbReference>
<dbReference type="GO" id="GO:0016811">
    <property type="term" value="F:hydrolase activity, acting on carbon-nitrogen (but not peptide) bonds, in linear amides"/>
    <property type="evidence" value="ECO:0007669"/>
    <property type="project" value="UniProtKB-UniRule"/>
</dbReference>
<reference evidence="7 8" key="1">
    <citation type="submission" date="2016-08" db="EMBL/GenBank/DDBJ databases">
        <title>Complete genome sequence of Bacillus muralis G25-68, a strain with toxicity to nematodes.</title>
        <authorList>
            <person name="Zheng Z."/>
        </authorList>
    </citation>
    <scope>NUCLEOTIDE SEQUENCE [LARGE SCALE GENOMIC DNA]</scope>
    <source>
        <strain evidence="7 8">G25-68</strain>
    </source>
</reference>
<accession>A0A1B3XMJ2</accession>
<comment type="function">
    <text evidence="6">Probably catalyzes the deacetylation of acetylated carbohydrates an important step in the degradation of oligosaccharides.</text>
</comment>
<dbReference type="Pfam" id="PF04794">
    <property type="entry name" value="YdjC"/>
    <property type="match status" value="1"/>
</dbReference>